<feature type="region of interest" description="Disordered" evidence="7">
    <location>
        <begin position="361"/>
        <end position="409"/>
    </location>
</feature>
<feature type="compositionally biased region" description="Polar residues" evidence="7">
    <location>
        <begin position="392"/>
        <end position="409"/>
    </location>
</feature>
<accession>A0ABM1ELT8</accession>
<dbReference type="GeneID" id="106813517"/>
<feature type="compositionally biased region" description="Polar residues" evidence="7">
    <location>
        <begin position="375"/>
        <end position="385"/>
    </location>
</feature>
<feature type="domain" description="Transmembrane protein 201 C-terminal" evidence="9">
    <location>
        <begin position="277"/>
        <end position="361"/>
    </location>
</feature>
<keyword evidence="4" id="KW-1133">Transmembrane helix</keyword>
<dbReference type="InterPro" id="IPR040041">
    <property type="entry name" value="TMEM201"/>
</dbReference>
<keyword evidence="5" id="KW-0472">Membrane</keyword>
<evidence type="ECO:0000256" key="2">
    <source>
        <dbReference type="ARBA" id="ARBA00007600"/>
    </source>
</evidence>
<evidence type="ECO:0000313" key="10">
    <source>
        <dbReference type="Proteomes" id="UP000695022"/>
    </source>
</evidence>
<comment type="similarity">
    <text evidence="2">Belongs to the TMEM201 family.</text>
</comment>
<dbReference type="InterPro" id="IPR018617">
    <property type="entry name" value="Ima1_N"/>
</dbReference>
<dbReference type="Pfam" id="PF09779">
    <property type="entry name" value="Ima1_N"/>
    <property type="match status" value="1"/>
</dbReference>
<gene>
    <name evidence="11" type="primary">LOC106813517</name>
</gene>
<evidence type="ECO:0000256" key="5">
    <source>
        <dbReference type="ARBA" id="ARBA00023136"/>
    </source>
</evidence>
<keyword evidence="10" id="KW-1185">Reference proteome</keyword>
<evidence type="ECO:0000256" key="1">
    <source>
        <dbReference type="ARBA" id="ARBA00004473"/>
    </source>
</evidence>
<feature type="domain" description="Ima1 N-terminal" evidence="8">
    <location>
        <begin position="19"/>
        <end position="144"/>
    </location>
</feature>
<keyword evidence="3" id="KW-0812">Transmembrane</keyword>
<proteinExistence type="inferred from homology"/>
<comment type="subcellular location">
    <subcellularLocation>
        <location evidence="1">Nucleus inner membrane</location>
        <topology evidence="1">Multi-pass membrane protein</topology>
    </subcellularLocation>
</comment>
<feature type="region of interest" description="Disordered" evidence="7">
    <location>
        <begin position="490"/>
        <end position="513"/>
    </location>
</feature>
<protein>
    <submittedName>
        <fullName evidence="11">Transmembrane protein 201-like</fullName>
    </submittedName>
</protein>
<dbReference type="Pfam" id="PF10476">
    <property type="entry name" value="DUF2448"/>
    <property type="match status" value="1"/>
</dbReference>
<reference evidence="11" key="1">
    <citation type="submission" date="2025-08" db="UniProtKB">
        <authorList>
            <consortium name="RefSeq"/>
        </authorList>
    </citation>
    <scope>IDENTIFICATION</scope>
</reference>
<evidence type="ECO:0000259" key="8">
    <source>
        <dbReference type="Pfam" id="PF09779"/>
    </source>
</evidence>
<dbReference type="PANTHER" id="PTHR28646">
    <property type="entry name" value="TRANSMEMBRANE PROTEIN 201"/>
    <property type="match status" value="1"/>
</dbReference>
<dbReference type="InterPro" id="IPR018861">
    <property type="entry name" value="TMEM201_C"/>
</dbReference>
<evidence type="ECO:0000256" key="3">
    <source>
        <dbReference type="ARBA" id="ARBA00022692"/>
    </source>
</evidence>
<evidence type="ECO:0000259" key="9">
    <source>
        <dbReference type="Pfam" id="PF10476"/>
    </source>
</evidence>
<organism evidence="10 11">
    <name type="scientific">Priapulus caudatus</name>
    <name type="common">Priapulid worm</name>
    <dbReference type="NCBI Taxonomy" id="37621"/>
    <lineage>
        <taxon>Eukaryota</taxon>
        <taxon>Metazoa</taxon>
        <taxon>Ecdysozoa</taxon>
        <taxon>Scalidophora</taxon>
        <taxon>Priapulida</taxon>
        <taxon>Priapulimorpha</taxon>
        <taxon>Priapulimorphida</taxon>
        <taxon>Priapulidae</taxon>
        <taxon>Priapulus</taxon>
    </lineage>
</organism>
<evidence type="ECO:0000256" key="7">
    <source>
        <dbReference type="SAM" id="MobiDB-lite"/>
    </source>
</evidence>
<evidence type="ECO:0000313" key="11">
    <source>
        <dbReference type="RefSeq" id="XP_014673159.1"/>
    </source>
</evidence>
<name>A0ABM1ELT8_PRICU</name>
<evidence type="ECO:0000256" key="6">
    <source>
        <dbReference type="ARBA" id="ARBA00023242"/>
    </source>
</evidence>
<keyword evidence="6" id="KW-0539">Nucleus</keyword>
<dbReference type="Proteomes" id="UP000695022">
    <property type="component" value="Unplaced"/>
</dbReference>
<dbReference type="RefSeq" id="XP_014673159.1">
    <property type="nucleotide sequence ID" value="XM_014817673.1"/>
</dbReference>
<sequence>MLSLMLSNLSHWARLSVKVNCWFCNHDSFVPYSNRNCFTCSICEQYNGFTQEGDYNRLIPEQHCEELNKRAAASQHALDDSSGRWDPLTKKKLGLCATCSQNQLLKVKQLSAFVPFNEHTYDAEIEQYERNLEKAYALCATCDAIIRQELRWQTRALNAQLTVSKQASEFVRPKQRQSHMTALNARSNIATIQSRCWEVLLSWRPLIMLLRLITLACSCYLVRFNCQSEPWYKSLLSAVCHRVGTVSPESVLVSWWQNLNPVEDFFGPTVGPEKVAVLVGLYASVLAIVISGSKRLQQIDGATCITWLLLMVQHFESFFTIFGILRSSINNLKCISSMVVMVISLCSFVCSREHAYNRGKRKHPRIRRSSLGDGLSSNESVNTSADLEPAESVNQAPQSQSKEFPNNNNLLPCSAPPQLSVGDLDAKLTIGASTDRGRSGNGRHIFMLSTQHVDSVGETAPAVSSMHSQKQLISPAKFIPQPSVRRVPWNSRTVPPPSGQTSFYSGSAWVRRQ</sequence>
<evidence type="ECO:0000256" key="4">
    <source>
        <dbReference type="ARBA" id="ARBA00022989"/>
    </source>
</evidence>
<dbReference type="PANTHER" id="PTHR28646:SF1">
    <property type="entry name" value="TRANSMEMBRANE PROTEIN 201"/>
    <property type="match status" value="1"/>
</dbReference>